<evidence type="ECO:0008006" key="9">
    <source>
        <dbReference type="Google" id="ProtNLM"/>
    </source>
</evidence>
<feature type="transmembrane region" description="Helical" evidence="6">
    <location>
        <begin position="497"/>
        <end position="522"/>
    </location>
</feature>
<protein>
    <recommendedName>
        <fullName evidence="9">Major facilitator superfamily (MFS) profile domain-containing protein</fullName>
    </recommendedName>
</protein>
<accession>A0A0E0M4Z3</accession>
<keyword evidence="3 6" id="KW-0812">Transmembrane</keyword>
<name>A0A0E0M4Z3_ORYPU</name>
<dbReference type="GO" id="GO:0016020">
    <property type="term" value="C:membrane"/>
    <property type="evidence" value="ECO:0007669"/>
    <property type="project" value="UniProtKB-SubCell"/>
</dbReference>
<feature type="transmembrane region" description="Helical" evidence="6">
    <location>
        <begin position="165"/>
        <end position="183"/>
    </location>
</feature>
<evidence type="ECO:0000256" key="2">
    <source>
        <dbReference type="ARBA" id="ARBA00005982"/>
    </source>
</evidence>
<feature type="transmembrane region" description="Helical" evidence="6">
    <location>
        <begin position="218"/>
        <end position="239"/>
    </location>
</feature>
<feature type="transmembrane region" description="Helical" evidence="6">
    <location>
        <begin position="107"/>
        <end position="128"/>
    </location>
</feature>
<evidence type="ECO:0000256" key="1">
    <source>
        <dbReference type="ARBA" id="ARBA00004141"/>
    </source>
</evidence>
<dbReference type="GO" id="GO:0022857">
    <property type="term" value="F:transmembrane transporter activity"/>
    <property type="evidence" value="ECO:0007669"/>
    <property type="project" value="InterPro"/>
</dbReference>
<keyword evidence="8" id="KW-1185">Reference proteome</keyword>
<reference evidence="7" key="1">
    <citation type="submission" date="2015-04" db="UniProtKB">
        <authorList>
            <consortium name="EnsemblPlants"/>
        </authorList>
    </citation>
    <scope>IDENTIFICATION</scope>
</reference>
<dbReference type="Gramene" id="OPUNC10G00400.1">
    <property type="protein sequence ID" value="OPUNC10G00400.1"/>
    <property type="gene ID" value="OPUNC10G00400"/>
</dbReference>
<sequence>MRVAVRGWFFPTKLLKRPQAHMDARAADEERPLIHHLPPQEQCSQYTCDGTVNSDKMPALKQSTGNWRACFFILGAQFTETLCFFMVSKNLVTYLTSALQESNIDAARSVSIWIGTSFLTPLLGAFFADTYWGRYWTTVISLFVIIIGMLILTVSSSPLFQNSSYYNWDICGVTVYIGLYLTAVGSGCMKPCTPAFGADQFDSADPVERVAKGSFFNWYYFSMNVGSLLSTTLLVWVVANVGWSVGFAIPMLLSGFGLALFFAGRKVYRYKKLGGSPLTRVSQVVVAAVRNHRLKLPANNSLLHEVPKVTEDDYRTQYTTQFRFFDKAAILSDKNSPVEELKMLLRVFPVWASLLVFFVVTAQMSSTLIEQSTAMDGRVGPFTVPPASLATFNVVGVLIWVPVYDAVLVPLARRVTGNDRGLSHLQRIGVGLALSAVAMAYSAQVERRRRRLAAEAMSMMWQAPCYLVLGMAEVFTSIGMLEFFYEGSPESMKSLGTSLAHLAVATANYLNSGVLGVVAAATTRGGGAGWIPDNLDEGHLDYFFWMMALLSHHFHCICIFPAFIVGSTLGTGGTLCTSALRADQFDVTDLLIFSAGATSNPESKGRVYWYNKAKESPMKRDSRLPDDSSTLHELPLTSESNCKTHHTGEFSIRVALCTIPMVYSALLESKCFAAMTNAMSIMWHAPSYLIFSAAELFDCIGMIELFYI</sequence>
<organism evidence="7">
    <name type="scientific">Oryza punctata</name>
    <name type="common">Red rice</name>
    <dbReference type="NCBI Taxonomy" id="4537"/>
    <lineage>
        <taxon>Eukaryota</taxon>
        <taxon>Viridiplantae</taxon>
        <taxon>Streptophyta</taxon>
        <taxon>Embryophyta</taxon>
        <taxon>Tracheophyta</taxon>
        <taxon>Spermatophyta</taxon>
        <taxon>Magnoliopsida</taxon>
        <taxon>Liliopsida</taxon>
        <taxon>Poales</taxon>
        <taxon>Poaceae</taxon>
        <taxon>BOP clade</taxon>
        <taxon>Oryzoideae</taxon>
        <taxon>Oryzeae</taxon>
        <taxon>Oryzinae</taxon>
        <taxon>Oryza</taxon>
    </lineage>
</organism>
<comment type="similarity">
    <text evidence="2">Belongs to the major facilitator superfamily. Proton-dependent oligopeptide transporter (POT/PTR) (TC 2.A.17) family.</text>
</comment>
<evidence type="ECO:0000256" key="4">
    <source>
        <dbReference type="ARBA" id="ARBA00022989"/>
    </source>
</evidence>
<dbReference type="Pfam" id="PF00854">
    <property type="entry name" value="PTR2"/>
    <property type="match status" value="1"/>
</dbReference>
<feature type="transmembrane region" description="Helical" evidence="6">
    <location>
        <begin position="542"/>
        <end position="565"/>
    </location>
</feature>
<dbReference type="InterPro" id="IPR000109">
    <property type="entry name" value="POT_fam"/>
</dbReference>
<keyword evidence="4 6" id="KW-1133">Transmembrane helix</keyword>
<dbReference type="SUPFAM" id="SSF103473">
    <property type="entry name" value="MFS general substrate transporter"/>
    <property type="match status" value="1"/>
</dbReference>
<comment type="subcellular location">
    <subcellularLocation>
        <location evidence="1">Membrane</location>
        <topology evidence="1">Multi-pass membrane protein</topology>
    </subcellularLocation>
</comment>
<dbReference type="EnsemblPlants" id="OPUNC10G00400.1">
    <property type="protein sequence ID" value="OPUNC10G00400.1"/>
    <property type="gene ID" value="OPUNC10G00400"/>
</dbReference>
<dbReference type="Proteomes" id="UP000026962">
    <property type="component" value="Chromosome 10"/>
</dbReference>
<proteinExistence type="inferred from homology"/>
<feature type="transmembrane region" description="Helical" evidence="6">
    <location>
        <begin position="344"/>
        <end position="369"/>
    </location>
</feature>
<evidence type="ECO:0000256" key="3">
    <source>
        <dbReference type="ARBA" id="ARBA00022692"/>
    </source>
</evidence>
<dbReference type="InterPro" id="IPR036259">
    <property type="entry name" value="MFS_trans_sf"/>
</dbReference>
<evidence type="ECO:0000256" key="6">
    <source>
        <dbReference type="SAM" id="Phobius"/>
    </source>
</evidence>
<feature type="transmembrane region" description="Helical" evidence="6">
    <location>
        <begin position="135"/>
        <end position="153"/>
    </location>
</feature>
<reference evidence="7" key="2">
    <citation type="submission" date="2018-05" db="EMBL/GenBank/DDBJ databases">
        <title>OpunRS2 (Oryza punctata Reference Sequence Version 2).</title>
        <authorList>
            <person name="Zhang J."/>
            <person name="Kudrna D."/>
            <person name="Lee S."/>
            <person name="Talag J."/>
            <person name="Welchert J."/>
            <person name="Wing R.A."/>
        </authorList>
    </citation>
    <scope>NUCLEOTIDE SEQUENCE [LARGE SCALE GENOMIC DNA]</scope>
</reference>
<feature type="transmembrane region" description="Helical" evidence="6">
    <location>
        <begin position="389"/>
        <end position="412"/>
    </location>
</feature>
<evidence type="ECO:0000313" key="8">
    <source>
        <dbReference type="Proteomes" id="UP000026962"/>
    </source>
</evidence>
<keyword evidence="5 6" id="KW-0472">Membrane</keyword>
<dbReference type="Gene3D" id="1.20.1250.20">
    <property type="entry name" value="MFS general substrate transporter like domains"/>
    <property type="match status" value="1"/>
</dbReference>
<evidence type="ECO:0000256" key="5">
    <source>
        <dbReference type="ARBA" id="ARBA00023136"/>
    </source>
</evidence>
<feature type="transmembrane region" description="Helical" evidence="6">
    <location>
        <begin position="245"/>
        <end position="263"/>
    </location>
</feature>
<dbReference type="PANTHER" id="PTHR11654">
    <property type="entry name" value="OLIGOPEPTIDE TRANSPORTER-RELATED"/>
    <property type="match status" value="1"/>
</dbReference>
<feature type="transmembrane region" description="Helical" evidence="6">
    <location>
        <begin position="66"/>
        <end position="87"/>
    </location>
</feature>
<feature type="transmembrane region" description="Helical" evidence="6">
    <location>
        <begin position="461"/>
        <end position="485"/>
    </location>
</feature>
<dbReference type="AlphaFoldDB" id="A0A0E0M4Z3"/>
<evidence type="ECO:0000313" key="7">
    <source>
        <dbReference type="EnsemblPlants" id="OPUNC10G00400.1"/>
    </source>
</evidence>
<dbReference type="FunFam" id="1.20.1250.20:FF:000204">
    <property type="entry name" value="Peptide transporter PTR2"/>
    <property type="match status" value="1"/>
</dbReference>